<dbReference type="OrthoDB" id="219310at2"/>
<keyword evidence="3 4" id="KW-0408">Iron</keyword>
<evidence type="ECO:0000256" key="4">
    <source>
        <dbReference type="PROSITE-ProRule" id="PRU00433"/>
    </source>
</evidence>
<feature type="domain" description="Cytochrome c" evidence="6">
    <location>
        <begin position="307"/>
        <end position="405"/>
    </location>
</feature>
<evidence type="ECO:0000256" key="2">
    <source>
        <dbReference type="ARBA" id="ARBA00022723"/>
    </source>
</evidence>
<dbReference type="InterPro" id="IPR036909">
    <property type="entry name" value="Cyt_c-like_dom_sf"/>
</dbReference>
<dbReference type="GO" id="GO:0046872">
    <property type="term" value="F:metal ion binding"/>
    <property type="evidence" value="ECO:0007669"/>
    <property type="project" value="UniProtKB-KW"/>
</dbReference>
<gene>
    <name evidence="7" type="ORF">RSSM_06789</name>
</gene>
<dbReference type="Pfam" id="PF07635">
    <property type="entry name" value="PSCyt1"/>
    <property type="match status" value="1"/>
</dbReference>
<evidence type="ECO:0000313" key="8">
    <source>
        <dbReference type="Proteomes" id="UP000011885"/>
    </source>
</evidence>
<dbReference type="PANTHER" id="PTHR35889">
    <property type="entry name" value="CYCLOINULO-OLIGOSACCHARIDE FRUCTANOTRANSFERASE-RELATED"/>
    <property type="match status" value="1"/>
</dbReference>
<evidence type="ECO:0000313" key="7">
    <source>
        <dbReference type="EMBL" id="EMI51769.1"/>
    </source>
</evidence>
<dbReference type="PANTHER" id="PTHR35889:SF3">
    <property type="entry name" value="F-BOX DOMAIN-CONTAINING PROTEIN"/>
    <property type="match status" value="1"/>
</dbReference>
<evidence type="ECO:0000256" key="1">
    <source>
        <dbReference type="ARBA" id="ARBA00022617"/>
    </source>
</evidence>
<evidence type="ECO:0000256" key="5">
    <source>
        <dbReference type="SAM" id="SignalP"/>
    </source>
</evidence>
<dbReference type="InterPro" id="IPR011429">
    <property type="entry name" value="Cyt_c_Planctomycete-type"/>
</dbReference>
<dbReference type="InterPro" id="IPR011444">
    <property type="entry name" value="DUF1549"/>
</dbReference>
<dbReference type="GO" id="GO:0020037">
    <property type="term" value="F:heme binding"/>
    <property type="evidence" value="ECO:0007669"/>
    <property type="project" value="InterPro"/>
</dbReference>
<evidence type="ECO:0000259" key="6">
    <source>
        <dbReference type="PROSITE" id="PS51007"/>
    </source>
</evidence>
<dbReference type="Pfam" id="PF07587">
    <property type="entry name" value="PSD1"/>
    <property type="match status" value="1"/>
</dbReference>
<keyword evidence="5" id="KW-0732">Signal</keyword>
<dbReference type="InterPro" id="IPR022655">
    <property type="entry name" value="DUF1553"/>
</dbReference>
<keyword evidence="1 4" id="KW-0349">Heme</keyword>
<dbReference type="Pfam" id="PF07583">
    <property type="entry name" value="PSCyt2"/>
    <property type="match status" value="1"/>
</dbReference>
<name>M5TRU9_9BACT</name>
<organism evidence="7 8">
    <name type="scientific">Rhodopirellula sallentina SM41</name>
    <dbReference type="NCBI Taxonomy" id="1263870"/>
    <lineage>
        <taxon>Bacteria</taxon>
        <taxon>Pseudomonadati</taxon>
        <taxon>Planctomycetota</taxon>
        <taxon>Planctomycetia</taxon>
        <taxon>Pirellulales</taxon>
        <taxon>Pirellulaceae</taxon>
        <taxon>Rhodopirellula</taxon>
    </lineage>
</organism>
<dbReference type="GO" id="GO:0009055">
    <property type="term" value="F:electron transfer activity"/>
    <property type="evidence" value="ECO:0007669"/>
    <property type="project" value="InterPro"/>
</dbReference>
<evidence type="ECO:0000256" key="3">
    <source>
        <dbReference type="ARBA" id="ARBA00023004"/>
    </source>
</evidence>
<protein>
    <submittedName>
        <fullName evidence="7">Secreted protein containing DUF1549</fullName>
    </submittedName>
</protein>
<dbReference type="PROSITE" id="PS51007">
    <property type="entry name" value="CYTC"/>
    <property type="match status" value="1"/>
</dbReference>
<dbReference type="InterPro" id="IPR009056">
    <property type="entry name" value="Cyt_c-like_dom"/>
</dbReference>
<feature type="chain" id="PRO_5004072587" evidence="5">
    <location>
        <begin position="22"/>
        <end position="1061"/>
    </location>
</feature>
<reference evidence="7 8" key="1">
    <citation type="journal article" date="2013" name="Mar. Genomics">
        <title>Expression of sulfatases in Rhodopirellula baltica and the diversity of sulfatases in the genus Rhodopirellula.</title>
        <authorList>
            <person name="Wegner C.E."/>
            <person name="Richter-Heitmann T."/>
            <person name="Klindworth A."/>
            <person name="Klockow C."/>
            <person name="Richter M."/>
            <person name="Achstetter T."/>
            <person name="Glockner F.O."/>
            <person name="Harder J."/>
        </authorList>
    </citation>
    <scope>NUCLEOTIDE SEQUENCE [LARGE SCALE GENOMIC DNA]</scope>
    <source>
        <strain evidence="7 8">SM41</strain>
    </source>
</reference>
<keyword evidence="8" id="KW-1185">Reference proteome</keyword>
<dbReference type="SUPFAM" id="SSF46626">
    <property type="entry name" value="Cytochrome c"/>
    <property type="match status" value="1"/>
</dbReference>
<dbReference type="EMBL" id="ANOH01000485">
    <property type="protein sequence ID" value="EMI51769.1"/>
    <property type="molecule type" value="Genomic_DNA"/>
</dbReference>
<comment type="caution">
    <text evidence="7">The sequence shown here is derived from an EMBL/GenBank/DDBJ whole genome shotgun (WGS) entry which is preliminary data.</text>
</comment>
<keyword evidence="2 4" id="KW-0479">Metal-binding</keyword>
<proteinExistence type="predicted"/>
<sequence length="1061" mass="120550">MNRNAFFATCIVAFSLTSAFANESAESTVEFNRDIRPILSDNCFYCHGFDEAHREAGLRLDTFEGATEFDTVIPGDPDESELVRRIFSDDPDEVMPPPDSEKTLTAEERDLIIRWIRQGAQYQQHWAWKPLHRPDVPKEGLEVVEGNTSGASHSATNPVDAFLQQAWDTAGIEPTATATPRELLRRLSFDLRGLPPSIEDVEQLRADPSEENFLRFRDRWMNELPYAEHQAVRWLDLVRWADTSGFVSDEPIDSGAYRRWVIESFRDNMPFDQFSTAQLAGDLLPNPSDDDLIASGYNRIVNTNCEAGAIEAEQLYKLKGEHVRALGTVWLGLTTGCAECHDHKFDPILAKDYYSLAAFFDDLVEAGVYTPGDRREPLHYVYEAPTKSQSDKDIQDAIASLKNRIAATDASDMSQWESDIRSQLGNSSDRQDFVWVPSALPAVRVLEGEFDLAEFDNQTVRETRAADGELQRHHAAEFMTGYFKANSVKTDSAKDAWYVDLWIDEQDRPEMLGIQISHGDYGRLGWRTANYETYYWGEDSSDTLDQKQPWNDPARVKRIGDLPKESGWVRLQVPLKDRISPVGGQDFAAVGMAWLHTGGHVRWGNSGLHLRTDKKTMLVLGETAMRKWWDEPYNRQVYERRFEYVAKAVKTNASKRNELQTEVALAAFGDASRPDLMAELRRYESRLGRLRSQALPVLVSKRSDSRKTTRLLHRGDYLDETGPIVSPAVPEFFNNPIESDLPTRLDLANWLFGDENPLTARVYVNRLWHQFFGRGLSNTLDDSGTQGEWPSNHELLDWLACEFRDSGWDRDHMVQLLTSSRAYRLSSTPTETQLQNDPDNRLHARGSRFRLPAETIRDTALQAAGLLTLTNAIPTRSVFPYQPSPYWTTSDKVMFGSRHLAWNTSREQTQYARSMYTFWKRQNIHPTMLAFDAPTRQECTAKRNITNTPGQALALLNDPIFVEAARAFASRIIQKSESDSDRLDHAFAVALQRPIHDDERVVLLQLLSTQLEVFTESPDDANALITIGQSPTPADVSPTELAAWTVVTRVILNLHEFLNRT</sequence>
<dbReference type="AlphaFoldDB" id="M5TRU9"/>
<dbReference type="Proteomes" id="UP000011885">
    <property type="component" value="Unassembled WGS sequence"/>
</dbReference>
<dbReference type="PATRIC" id="fig|1263870.3.peg.7202"/>
<dbReference type="RefSeq" id="WP_008689403.1">
    <property type="nucleotide sequence ID" value="NZ_ANOH01000485.1"/>
</dbReference>
<feature type="signal peptide" evidence="5">
    <location>
        <begin position="1"/>
        <end position="21"/>
    </location>
</feature>
<accession>M5TRU9</accession>